<accession>A0AAD9K4Z7</accession>
<dbReference type="InterPro" id="IPR016024">
    <property type="entry name" value="ARM-type_fold"/>
</dbReference>
<gene>
    <name evidence="6" type="ORF">LSH36_69g01004</name>
</gene>
<feature type="compositionally biased region" description="Polar residues" evidence="2">
    <location>
        <begin position="93"/>
        <end position="111"/>
    </location>
</feature>
<comment type="caution">
    <text evidence="6">The sequence shown here is derived from an EMBL/GenBank/DDBJ whole genome shotgun (WGS) entry which is preliminary data.</text>
</comment>
<dbReference type="Gene3D" id="1.25.10.10">
    <property type="entry name" value="Leucine-rich Repeat Variant"/>
    <property type="match status" value="1"/>
</dbReference>
<name>A0AAD9K4Z7_9ANNE</name>
<feature type="region of interest" description="Disordered" evidence="2">
    <location>
        <begin position="91"/>
        <end position="119"/>
    </location>
</feature>
<evidence type="ECO:0000259" key="5">
    <source>
        <dbReference type="Pfam" id="PF25267"/>
    </source>
</evidence>
<dbReference type="Proteomes" id="UP001208570">
    <property type="component" value="Unassembled WGS sequence"/>
</dbReference>
<dbReference type="InterPro" id="IPR039600">
    <property type="entry name" value="TANGO6/Rtp1"/>
</dbReference>
<dbReference type="PANTHER" id="PTHR20959">
    <property type="entry name" value="TRANSPORT AND GOLGI ORGANIZATION PROTEIN 6 FAMILY MEMBER"/>
    <property type="match status" value="1"/>
</dbReference>
<keyword evidence="7" id="KW-1185">Reference proteome</keyword>
<dbReference type="Pfam" id="PF23565">
    <property type="entry name" value="ARM_TANGO6"/>
    <property type="match status" value="1"/>
</dbReference>
<dbReference type="AlphaFoldDB" id="A0AAD9K4Z7"/>
<sequence length="1177" mass="131770">MEPGEIHQALKILVTPPTRVDTDNGLDASFIGNIKEVVRYLHALIISGRPVCDLLHHVDKNVYLPCKLDELILHVSSDDDTADVHHVEEDGEITTNGDNLGSIPMNSSQNSENRKHTSNRFMDTSFEKDDQGVRWDYVKCILKLLLCLKLSVQSLVENFKSEVGSQKVVTNPEHAAPPLSPEILSFEQQKIIMTSLQFAACLGICPNLIRGVGIPVECRSEFGNLLGGTAKPNLSIAEREFRMWTCVTVLLDCVQQPTLGALILNRHLNDILAALLQICHAPRQINRSPKDVDLTTGNKCDQLTSQNRSVSRRNYPELSSSNLDHGDARSWKCFSKEQIRIAAHVKLNGFITKIYQPALVKELLVLQGGTTLSVCSQQLTSPKRPPNWLCRTCSLLLTDCLLRHHGVLNVLRAILETSNLSADNFDWRKCDAAAQILSAIPPESNPEDYYRTIGPQIVALLSNKDKLMMVVYLRVASKVISNLYDAKQQLAEKYILNKILEPFYRCVRDGKHDPISEPIIFVTESELQYSVDCIHKLVVIGIDPDNNIIKILDCCIDVLLHMYAFCRSGISYLRQIVEDIVISFLKYCDTQKAVSVLRCFILNDSSSDLPPNTLNRRLTFAAGDHGGVMVLLTPNDNRIVLLDDGWEKLSLTTVQLLKLVASDKLIAEFFLSCLTRLTEIVSVEVKSDISRHNGQLAEEDDGMMHLSSSLTVLDILSKMSDTLGYGCLIKNTTHILDFVKITLERCVQVLDNTEDVSMGMFESETVTMAMGLLAAMTGGEVQMTTADYEHCQNLLPLLHQVVSNHPDPFMQQLAMDLQVTIATHGRLRTDTSSAKDLLELEHKQNSVKTGEYRYETSDARGKDKHLIDVMDNKDDNALNHLLKHSLSVEPSNEKQPESHDVNVESNNNFEIPSDTDNPNQSKHMNQSLEQVLQDLHDPMIPVKGHALVALRRMILNRDQDVMQKHEEVLKIFQEHLGHPDTYIYLAAIQGLTALGSLNTDYVIKVLVEEYVQEHNVTVRPAELRMKIGEVLIKTIRTLGEMAPKYRDILIGAFLQMAKDPDHHIRASSLSNLAEICVLLHYSLGKSIHEIMNCVGSLTRSDPEVEVRRAAAMFVHKLLEGLGADGLKLKMTLTSEKDSVVIQHVQLALEALDTIMRGFIFPSVKLEKKIHVMSAPSD</sequence>
<evidence type="ECO:0000256" key="1">
    <source>
        <dbReference type="ARBA" id="ARBA00005724"/>
    </source>
</evidence>
<feature type="region of interest" description="Disordered" evidence="2">
    <location>
        <begin position="887"/>
        <end position="922"/>
    </location>
</feature>
<dbReference type="Pfam" id="PF10363">
    <property type="entry name" value="RTP1_C1"/>
    <property type="match status" value="1"/>
</dbReference>
<dbReference type="GO" id="GO:0009306">
    <property type="term" value="P:protein secretion"/>
    <property type="evidence" value="ECO:0007669"/>
    <property type="project" value="TreeGrafter"/>
</dbReference>
<dbReference type="EMBL" id="JAODUP010000069">
    <property type="protein sequence ID" value="KAK2164055.1"/>
    <property type="molecule type" value="Genomic_DNA"/>
</dbReference>
<protein>
    <submittedName>
        <fullName evidence="6">Uncharacterized protein</fullName>
    </submittedName>
</protein>
<dbReference type="SUPFAM" id="SSF48371">
    <property type="entry name" value="ARM repeat"/>
    <property type="match status" value="1"/>
</dbReference>
<feature type="region of interest" description="Disordered" evidence="2">
    <location>
        <begin position="290"/>
        <end position="321"/>
    </location>
</feature>
<evidence type="ECO:0000259" key="4">
    <source>
        <dbReference type="Pfam" id="PF23565"/>
    </source>
</evidence>
<proteinExistence type="inferred from homology"/>
<feature type="domain" description="TANGO6 N-terminal" evidence="5">
    <location>
        <begin position="342"/>
        <end position="399"/>
    </location>
</feature>
<feature type="domain" description="RNA polymerase II assembly factor Rtp1 C-terminal" evidence="3">
    <location>
        <begin position="929"/>
        <end position="1041"/>
    </location>
</feature>
<evidence type="ECO:0000256" key="2">
    <source>
        <dbReference type="SAM" id="MobiDB-lite"/>
    </source>
</evidence>
<evidence type="ECO:0000259" key="3">
    <source>
        <dbReference type="Pfam" id="PF10363"/>
    </source>
</evidence>
<evidence type="ECO:0000313" key="6">
    <source>
        <dbReference type="EMBL" id="KAK2164055.1"/>
    </source>
</evidence>
<dbReference type="InterPro" id="IPR057407">
    <property type="entry name" value="HEAT_TANGO6"/>
</dbReference>
<dbReference type="PANTHER" id="PTHR20959:SF1">
    <property type="entry name" value="TRANSPORT AND GOLGI ORGANIZATION PROTEIN 6 HOMOLOG"/>
    <property type="match status" value="1"/>
</dbReference>
<dbReference type="InterPro" id="IPR019451">
    <property type="entry name" value="Rtp1_C1"/>
</dbReference>
<reference evidence="6" key="1">
    <citation type="journal article" date="2023" name="Mol. Biol. Evol.">
        <title>Third-Generation Sequencing Reveals the Adaptive Role of the Epigenome in Three Deep-Sea Polychaetes.</title>
        <authorList>
            <person name="Perez M."/>
            <person name="Aroh O."/>
            <person name="Sun Y."/>
            <person name="Lan Y."/>
            <person name="Juniper S.K."/>
            <person name="Young C.R."/>
            <person name="Angers B."/>
            <person name="Qian P.Y."/>
        </authorList>
    </citation>
    <scope>NUCLEOTIDE SEQUENCE</scope>
    <source>
        <strain evidence="6">P08H-3</strain>
    </source>
</reference>
<feature type="compositionally biased region" description="Polar residues" evidence="2">
    <location>
        <begin position="903"/>
        <end position="922"/>
    </location>
</feature>
<dbReference type="Pfam" id="PF25267">
    <property type="entry name" value="TANGO6_N"/>
    <property type="match status" value="2"/>
</dbReference>
<dbReference type="InterPro" id="IPR011989">
    <property type="entry name" value="ARM-like"/>
</dbReference>
<feature type="compositionally biased region" description="Basic and acidic residues" evidence="2">
    <location>
        <begin position="891"/>
        <end position="902"/>
    </location>
</feature>
<comment type="similarity">
    <text evidence="1">Belongs to the Tango6 family.</text>
</comment>
<dbReference type="InterPro" id="IPR057347">
    <property type="entry name" value="TANGO6_N"/>
</dbReference>
<feature type="domain" description="TANGO6 N-terminal" evidence="5">
    <location>
        <begin position="120"/>
        <end position="312"/>
    </location>
</feature>
<evidence type="ECO:0000313" key="7">
    <source>
        <dbReference type="Proteomes" id="UP001208570"/>
    </source>
</evidence>
<organism evidence="6 7">
    <name type="scientific">Paralvinella palmiformis</name>
    <dbReference type="NCBI Taxonomy" id="53620"/>
    <lineage>
        <taxon>Eukaryota</taxon>
        <taxon>Metazoa</taxon>
        <taxon>Spiralia</taxon>
        <taxon>Lophotrochozoa</taxon>
        <taxon>Annelida</taxon>
        <taxon>Polychaeta</taxon>
        <taxon>Sedentaria</taxon>
        <taxon>Canalipalpata</taxon>
        <taxon>Terebellida</taxon>
        <taxon>Terebelliformia</taxon>
        <taxon>Alvinellidae</taxon>
        <taxon>Paralvinella</taxon>
    </lineage>
</organism>
<feature type="domain" description="TANGO6 HEAT repeat" evidence="4">
    <location>
        <begin position="401"/>
        <end position="651"/>
    </location>
</feature>
<feature type="compositionally biased region" description="Polar residues" evidence="2">
    <location>
        <begin position="295"/>
        <end position="309"/>
    </location>
</feature>